<proteinExistence type="predicted"/>
<evidence type="ECO:0000313" key="2">
    <source>
        <dbReference type="Proteomes" id="UP000009135"/>
    </source>
</evidence>
<accession>H6N774</accession>
<name>H6N774_MYCHN</name>
<dbReference type="AlphaFoldDB" id="H6N774"/>
<protein>
    <submittedName>
        <fullName evidence="1">Uncharacterized protein</fullName>
    </submittedName>
</protein>
<dbReference type="KEGG" id="mhe:MHC_03180"/>
<gene>
    <name evidence="1" type="ordered locus">MHC_03180</name>
</gene>
<dbReference type="STRING" id="1111676.MHC_03180"/>
<dbReference type="EMBL" id="CP003199">
    <property type="protein sequence ID" value="AEW45496.2"/>
    <property type="molecule type" value="Genomic_DNA"/>
</dbReference>
<dbReference type="Proteomes" id="UP000009135">
    <property type="component" value="Chromosome"/>
</dbReference>
<reference evidence="1 2" key="1">
    <citation type="journal article" date="2012" name="J. Bacteriol.">
        <title>Complete genome sequence of Mycoplasma haemocanis strain Illinois.</title>
        <authorList>
            <person name="do Nascimento N.C."/>
            <person name="Guimaraes A.M."/>
            <person name="Santos A.P."/>
            <person name="Sanmiguel P.J."/>
            <person name="Messick J.B."/>
        </authorList>
    </citation>
    <scope>NUCLEOTIDE SEQUENCE [LARGE SCALE GENOMIC DNA]</scope>
    <source>
        <strain evidence="1 2">Illinois</strain>
    </source>
</reference>
<sequence>MYRIPIKMDLYKALAVVGGTSTAIGGGILISHSSLFKENTNSVTSKKKETFRDKYKEAILSKESELWNSKFTVLKGNGEPTHPTLKNSKGNIKSNESKAKDLHKQGCAEIYDSEWENSLYLKDFQIYCAKTMKDGISKGETWNEQAHTESNPWNAKLTSLHSHGVTLSESLKKIKEQISKGSDLAPNWSESKRKALKDWCDAIQLEIFLGENESQFKNAKLYCVGG</sequence>
<dbReference type="HOGENOM" id="CLU_096783_0_0_14"/>
<organism evidence="1 2">
    <name type="scientific">Mycoplasma haemocanis (strain Illinois)</name>
    <dbReference type="NCBI Taxonomy" id="1111676"/>
    <lineage>
        <taxon>Bacteria</taxon>
        <taxon>Bacillati</taxon>
        <taxon>Mycoplasmatota</taxon>
        <taxon>Mollicutes</taxon>
        <taxon>Mycoplasmataceae</taxon>
        <taxon>Mycoplasma</taxon>
    </lineage>
</organism>
<keyword evidence="2" id="KW-1185">Reference proteome</keyword>
<evidence type="ECO:0000313" key="1">
    <source>
        <dbReference type="EMBL" id="AEW45496.2"/>
    </source>
</evidence>